<reference evidence="4 5" key="1">
    <citation type="journal article" date="2012" name="Plant Soil">
        <title>Screening of plant growth-promoting traits in arsenic-resistant bacteria isolated from the rhizosphere of soybean plants from Argentinean agricultural soil.</title>
        <authorList>
            <person name="Wevar Oller A.L."/>
            <person name="Talano M.A."/>
            <person name="Agostini E."/>
        </authorList>
    </citation>
    <scope>NUCLEOTIDE SEQUENCE [LARGE SCALE GENOMIC DNA]</scope>
    <source>
        <strain evidence="4 5">AW4</strain>
    </source>
</reference>
<reference evidence="2" key="2">
    <citation type="journal article" date="2020" name="Microorganisms">
        <title>Reliable Identification of Environmental Pseudomonas Isolates Using the rpoD Gene.</title>
        <authorList>
            <consortium name="The Broad Institute Genome Sequencing Platform"/>
            <person name="Girard L."/>
            <person name="Lood C."/>
            <person name="Rokni-Zadeh H."/>
            <person name="van Noort V."/>
            <person name="Lavigne R."/>
            <person name="De Mot R."/>
        </authorList>
    </citation>
    <scope>NUCLEOTIDE SEQUENCE</scope>
    <source>
        <strain evidence="2">SWRI10</strain>
    </source>
</reference>
<evidence type="ECO:0000313" key="4">
    <source>
        <dbReference type="EMBL" id="MFK5734050.1"/>
    </source>
</evidence>
<keyword evidence="1" id="KW-0472">Membrane</keyword>
<dbReference type="Proteomes" id="UP000599879">
    <property type="component" value="Unassembled WGS sequence"/>
</dbReference>
<dbReference type="EMBL" id="JAHWXS010000010">
    <property type="protein sequence ID" value="MFK5734050.1"/>
    <property type="molecule type" value="Genomic_DNA"/>
</dbReference>
<keyword evidence="1" id="KW-0812">Transmembrane</keyword>
<reference evidence="4" key="5">
    <citation type="submission" date="2021-07" db="EMBL/GenBank/DDBJ databases">
        <authorList>
            <person name="Wevar Oller A.L."/>
            <person name="Talano M.A."/>
            <person name="Torres Tejerizo G.A."/>
            <person name="Agostini E."/>
        </authorList>
    </citation>
    <scope>NUCLEOTIDE SEQUENCE</scope>
    <source>
        <strain evidence="4">AW4</strain>
    </source>
</reference>
<comment type="caution">
    <text evidence="2">The sequence shown here is derived from an EMBL/GenBank/DDBJ whole genome shotgun (WGS) entry which is preliminary data.</text>
</comment>
<gene>
    <name evidence="3" type="ORF">HU737_010255</name>
    <name evidence="2" type="ORF">HU737_08920</name>
    <name evidence="4" type="ORF">KW869_10965</name>
</gene>
<dbReference type="AlphaFoldDB" id="A0A923JUU6"/>
<evidence type="ECO:0000313" key="3">
    <source>
        <dbReference type="EMBL" id="MBV4536361.1"/>
    </source>
</evidence>
<protein>
    <submittedName>
        <fullName evidence="2">Uncharacterized protein</fullName>
    </submittedName>
</protein>
<dbReference type="RefSeq" id="WP_186554351.1">
    <property type="nucleotide sequence ID" value="NZ_JABWRE020000001.1"/>
</dbReference>
<feature type="transmembrane region" description="Helical" evidence="1">
    <location>
        <begin position="60"/>
        <end position="79"/>
    </location>
</feature>
<evidence type="ECO:0000313" key="5">
    <source>
        <dbReference type="Proteomes" id="UP001621534"/>
    </source>
</evidence>
<reference evidence="2" key="3">
    <citation type="submission" date="2020-07" db="EMBL/GenBank/DDBJ databases">
        <authorList>
            <person name="Lood C."/>
            <person name="Girard L."/>
        </authorList>
    </citation>
    <scope>NUCLEOTIDE SEQUENCE</scope>
    <source>
        <strain evidence="2">SWRI10</strain>
    </source>
</reference>
<accession>A0A923JUU6</accession>
<sequence>MRYLLLILASYTCSYWLVGLLIRGQLADIAQGLRHRPDAPTPGQYLREVEQHARRAHRQYSLMAGSALALVICLLAYWLS</sequence>
<keyword evidence="5" id="KW-1185">Reference proteome</keyword>
<reference evidence="3" key="4">
    <citation type="submission" date="2021-06" db="EMBL/GenBank/DDBJ databases">
        <title>Updating the genus Pseudomonas: Description of 43 new species and partition of the Pseudomonas putida group.</title>
        <authorList>
            <person name="Girard L."/>
            <person name="Lood C."/>
            <person name="Vandamme P."/>
            <person name="Rokni-Zadeh H."/>
            <person name="Van Noort V."/>
            <person name="Hofte M."/>
            <person name="Lavigne R."/>
            <person name="De Mot R."/>
        </authorList>
    </citation>
    <scope>NUCLEOTIDE SEQUENCE</scope>
    <source>
        <strain evidence="3">SWRI10</strain>
    </source>
</reference>
<feature type="transmembrane region" description="Helical" evidence="1">
    <location>
        <begin position="6"/>
        <end position="26"/>
    </location>
</feature>
<evidence type="ECO:0000256" key="1">
    <source>
        <dbReference type="SAM" id="Phobius"/>
    </source>
</evidence>
<dbReference type="Proteomes" id="UP001621534">
    <property type="component" value="Unassembled WGS sequence"/>
</dbReference>
<evidence type="ECO:0000313" key="2">
    <source>
        <dbReference type="EMBL" id="MBC3440800.1"/>
    </source>
</evidence>
<proteinExistence type="predicted"/>
<dbReference type="EMBL" id="JABWRE020000001">
    <property type="protein sequence ID" value="MBV4536361.1"/>
    <property type="molecule type" value="Genomic_DNA"/>
</dbReference>
<name>A0A923JUU6_9PSED</name>
<organism evidence="2">
    <name type="scientific">Pseudomonas urmiensis</name>
    <dbReference type="NCBI Taxonomy" id="2745493"/>
    <lineage>
        <taxon>Bacteria</taxon>
        <taxon>Pseudomonadati</taxon>
        <taxon>Pseudomonadota</taxon>
        <taxon>Gammaproteobacteria</taxon>
        <taxon>Pseudomonadales</taxon>
        <taxon>Pseudomonadaceae</taxon>
        <taxon>Pseudomonas</taxon>
    </lineage>
</organism>
<dbReference type="EMBL" id="JABWRE010000005">
    <property type="protein sequence ID" value="MBC3440800.1"/>
    <property type="molecule type" value="Genomic_DNA"/>
</dbReference>
<keyword evidence="1" id="KW-1133">Transmembrane helix</keyword>